<dbReference type="Proteomes" id="UP001054945">
    <property type="component" value="Unassembled WGS sequence"/>
</dbReference>
<dbReference type="AlphaFoldDB" id="A0AAV4WGM2"/>
<protein>
    <submittedName>
        <fullName evidence="2">Uncharacterized protein</fullName>
    </submittedName>
</protein>
<reference evidence="2 3" key="1">
    <citation type="submission" date="2021-06" db="EMBL/GenBank/DDBJ databases">
        <title>Caerostris extrusa draft genome.</title>
        <authorList>
            <person name="Kono N."/>
            <person name="Arakawa K."/>
        </authorList>
    </citation>
    <scope>NUCLEOTIDE SEQUENCE [LARGE SCALE GENOMIC DNA]</scope>
</reference>
<sequence>MHVIPFQLTHIKKKPSSHHQRSSSPLSIPYKVPVDLPFHHPYEPPYFFQNSSLGVPDYPNNATQGCFLHPRARPSRRGRTMAAGRSSHGEEAGSV</sequence>
<evidence type="ECO:0000313" key="3">
    <source>
        <dbReference type="Proteomes" id="UP001054945"/>
    </source>
</evidence>
<evidence type="ECO:0000313" key="2">
    <source>
        <dbReference type="EMBL" id="GIY81518.1"/>
    </source>
</evidence>
<name>A0AAV4WGM2_CAEEX</name>
<feature type="compositionally biased region" description="Basic residues" evidence="1">
    <location>
        <begin position="10"/>
        <end position="21"/>
    </location>
</feature>
<evidence type="ECO:0000256" key="1">
    <source>
        <dbReference type="SAM" id="MobiDB-lite"/>
    </source>
</evidence>
<accession>A0AAV4WGM2</accession>
<feature type="region of interest" description="Disordered" evidence="1">
    <location>
        <begin position="64"/>
        <end position="95"/>
    </location>
</feature>
<keyword evidence="3" id="KW-1185">Reference proteome</keyword>
<comment type="caution">
    <text evidence="2">The sequence shown here is derived from an EMBL/GenBank/DDBJ whole genome shotgun (WGS) entry which is preliminary data.</text>
</comment>
<dbReference type="EMBL" id="BPLR01016137">
    <property type="protein sequence ID" value="GIY81518.1"/>
    <property type="molecule type" value="Genomic_DNA"/>
</dbReference>
<feature type="compositionally biased region" description="Basic residues" evidence="1">
    <location>
        <begin position="70"/>
        <end position="79"/>
    </location>
</feature>
<proteinExistence type="predicted"/>
<organism evidence="2 3">
    <name type="scientific">Caerostris extrusa</name>
    <name type="common">Bark spider</name>
    <name type="synonym">Caerostris bankana</name>
    <dbReference type="NCBI Taxonomy" id="172846"/>
    <lineage>
        <taxon>Eukaryota</taxon>
        <taxon>Metazoa</taxon>
        <taxon>Ecdysozoa</taxon>
        <taxon>Arthropoda</taxon>
        <taxon>Chelicerata</taxon>
        <taxon>Arachnida</taxon>
        <taxon>Araneae</taxon>
        <taxon>Araneomorphae</taxon>
        <taxon>Entelegynae</taxon>
        <taxon>Araneoidea</taxon>
        <taxon>Araneidae</taxon>
        <taxon>Caerostris</taxon>
    </lineage>
</organism>
<gene>
    <name evidence="2" type="ORF">CEXT_744701</name>
</gene>
<feature type="region of interest" description="Disordered" evidence="1">
    <location>
        <begin position="1"/>
        <end position="26"/>
    </location>
</feature>